<organism evidence="4 5">
    <name type="scientific">Adhaeretor mobilis</name>
    <dbReference type="NCBI Taxonomy" id="1930276"/>
    <lineage>
        <taxon>Bacteria</taxon>
        <taxon>Pseudomonadati</taxon>
        <taxon>Planctomycetota</taxon>
        <taxon>Planctomycetia</taxon>
        <taxon>Pirellulales</taxon>
        <taxon>Lacipirellulaceae</taxon>
        <taxon>Adhaeretor</taxon>
    </lineage>
</organism>
<dbReference type="Pfam" id="PF00383">
    <property type="entry name" value="dCMP_cyt_deam_1"/>
    <property type="match status" value="1"/>
</dbReference>
<evidence type="ECO:0000256" key="2">
    <source>
        <dbReference type="ARBA" id="ARBA00022833"/>
    </source>
</evidence>
<keyword evidence="2" id="KW-0862">Zinc</keyword>
<evidence type="ECO:0000313" key="4">
    <source>
        <dbReference type="EMBL" id="QDS98598.1"/>
    </source>
</evidence>
<keyword evidence="1" id="KW-0479">Metal-binding</keyword>
<proteinExistence type="predicted"/>
<dbReference type="RefSeq" id="WP_145059800.1">
    <property type="nucleotide sequence ID" value="NZ_CP036263.1"/>
</dbReference>
<dbReference type="KEGG" id="amob:HG15A2_18790"/>
<dbReference type="Gene3D" id="3.40.140.10">
    <property type="entry name" value="Cytidine Deaminase, domain 2"/>
    <property type="match status" value="1"/>
</dbReference>
<evidence type="ECO:0000313" key="5">
    <source>
        <dbReference type="Proteomes" id="UP000319852"/>
    </source>
</evidence>
<accession>A0A517MUQ3</accession>
<dbReference type="Proteomes" id="UP000319852">
    <property type="component" value="Chromosome"/>
</dbReference>
<dbReference type="GO" id="GO:0008270">
    <property type="term" value="F:zinc ion binding"/>
    <property type="evidence" value="ECO:0007669"/>
    <property type="project" value="InterPro"/>
</dbReference>
<name>A0A517MUQ3_9BACT</name>
<dbReference type="CDD" id="cd01285">
    <property type="entry name" value="nucleoside_deaminase"/>
    <property type="match status" value="1"/>
</dbReference>
<dbReference type="AlphaFoldDB" id="A0A517MUQ3"/>
<keyword evidence="5" id="KW-1185">Reference proteome</keyword>
<evidence type="ECO:0000259" key="3">
    <source>
        <dbReference type="PROSITE" id="PS51747"/>
    </source>
</evidence>
<dbReference type="SUPFAM" id="SSF53927">
    <property type="entry name" value="Cytidine deaminase-like"/>
    <property type="match status" value="1"/>
</dbReference>
<sequence>MPESTTNGVITPEDLMREAIKVCREGLAAGQSPFGCAIAIDSNIISRSHNTVMASTDVTAHAEVNAIRAANQELRNVFLEGAIVATTCEPCPMCMSALHWARVDTVYYGATIADAEGAGFNELQLPASEVLRIGQSTLKLKGDMLREECSDLFQQWLAMPERKVY</sequence>
<dbReference type="PROSITE" id="PS51747">
    <property type="entry name" value="CYT_DCMP_DEAMINASES_2"/>
    <property type="match status" value="1"/>
</dbReference>
<dbReference type="GO" id="GO:0047974">
    <property type="term" value="F:guanosine deaminase activity"/>
    <property type="evidence" value="ECO:0007669"/>
    <property type="project" value="TreeGrafter"/>
</dbReference>
<dbReference type="InterPro" id="IPR016192">
    <property type="entry name" value="APOBEC/CMP_deaminase_Zn-bd"/>
</dbReference>
<feature type="domain" description="CMP/dCMP-type deaminase" evidence="3">
    <location>
        <begin position="10"/>
        <end position="123"/>
    </location>
</feature>
<evidence type="ECO:0000256" key="1">
    <source>
        <dbReference type="ARBA" id="ARBA00022723"/>
    </source>
</evidence>
<dbReference type="PANTHER" id="PTHR11079:SF161">
    <property type="entry name" value="CMP_DCMP-TYPE DEAMINASE DOMAIN-CONTAINING PROTEIN"/>
    <property type="match status" value="1"/>
</dbReference>
<dbReference type="InterPro" id="IPR016193">
    <property type="entry name" value="Cytidine_deaminase-like"/>
</dbReference>
<keyword evidence="4" id="KW-0378">Hydrolase</keyword>
<dbReference type="GO" id="GO:0008892">
    <property type="term" value="F:guanine deaminase activity"/>
    <property type="evidence" value="ECO:0007669"/>
    <property type="project" value="UniProtKB-EC"/>
</dbReference>
<dbReference type="GO" id="GO:0006152">
    <property type="term" value="P:purine nucleoside catabolic process"/>
    <property type="evidence" value="ECO:0007669"/>
    <property type="project" value="TreeGrafter"/>
</dbReference>
<dbReference type="PROSITE" id="PS00903">
    <property type="entry name" value="CYT_DCMP_DEAMINASES_1"/>
    <property type="match status" value="1"/>
</dbReference>
<gene>
    <name evidence="4" type="primary">guaD</name>
    <name evidence="4" type="ORF">HG15A2_18790</name>
</gene>
<dbReference type="OrthoDB" id="9802676at2"/>
<reference evidence="4 5" key="1">
    <citation type="submission" date="2019-02" db="EMBL/GenBank/DDBJ databases">
        <title>Deep-cultivation of Planctomycetes and their phenomic and genomic characterization uncovers novel biology.</title>
        <authorList>
            <person name="Wiegand S."/>
            <person name="Jogler M."/>
            <person name="Boedeker C."/>
            <person name="Pinto D."/>
            <person name="Vollmers J."/>
            <person name="Rivas-Marin E."/>
            <person name="Kohn T."/>
            <person name="Peeters S.H."/>
            <person name="Heuer A."/>
            <person name="Rast P."/>
            <person name="Oberbeckmann S."/>
            <person name="Bunk B."/>
            <person name="Jeske O."/>
            <person name="Meyerdierks A."/>
            <person name="Storesund J.E."/>
            <person name="Kallscheuer N."/>
            <person name="Luecker S."/>
            <person name="Lage O.M."/>
            <person name="Pohl T."/>
            <person name="Merkel B.J."/>
            <person name="Hornburger P."/>
            <person name="Mueller R.-W."/>
            <person name="Bruemmer F."/>
            <person name="Labrenz M."/>
            <person name="Spormann A.M."/>
            <person name="Op den Camp H."/>
            <person name="Overmann J."/>
            <person name="Amann R."/>
            <person name="Jetten M.S.M."/>
            <person name="Mascher T."/>
            <person name="Medema M.H."/>
            <person name="Devos D.P."/>
            <person name="Kaster A.-K."/>
            <person name="Ovreas L."/>
            <person name="Rohde M."/>
            <person name="Galperin M.Y."/>
            <person name="Jogler C."/>
        </authorList>
    </citation>
    <scope>NUCLEOTIDE SEQUENCE [LARGE SCALE GENOMIC DNA]</scope>
    <source>
        <strain evidence="4 5">HG15A2</strain>
    </source>
</reference>
<protein>
    <submittedName>
        <fullName evidence="4">Guanine deaminase</fullName>
        <ecNumber evidence="4">3.5.4.3</ecNumber>
    </submittedName>
</protein>
<dbReference type="PANTHER" id="PTHR11079">
    <property type="entry name" value="CYTOSINE DEAMINASE FAMILY MEMBER"/>
    <property type="match status" value="1"/>
</dbReference>
<dbReference type="EMBL" id="CP036263">
    <property type="protein sequence ID" value="QDS98598.1"/>
    <property type="molecule type" value="Genomic_DNA"/>
</dbReference>
<dbReference type="EC" id="3.5.4.3" evidence="4"/>
<dbReference type="InterPro" id="IPR002125">
    <property type="entry name" value="CMP_dCMP_dom"/>
</dbReference>